<dbReference type="Proteomes" id="UP000823877">
    <property type="component" value="Unassembled WGS sequence"/>
</dbReference>
<dbReference type="GO" id="GO:0000287">
    <property type="term" value="F:magnesium ion binding"/>
    <property type="evidence" value="ECO:0007669"/>
    <property type="project" value="TreeGrafter"/>
</dbReference>
<reference evidence="1" key="2">
    <citation type="submission" date="2021-04" db="EMBL/GenBank/DDBJ databases">
        <authorList>
            <person name="Gilroy R."/>
        </authorList>
    </citation>
    <scope>NUCLEOTIDE SEQUENCE</scope>
    <source>
        <strain evidence="1">CHK188-16595</strain>
    </source>
</reference>
<evidence type="ECO:0000313" key="1">
    <source>
        <dbReference type="EMBL" id="HJB74131.1"/>
    </source>
</evidence>
<dbReference type="InterPro" id="IPR023214">
    <property type="entry name" value="HAD_sf"/>
</dbReference>
<dbReference type="EMBL" id="DWXN01000001">
    <property type="protein sequence ID" value="HJB74131.1"/>
    <property type="molecule type" value="Genomic_DNA"/>
</dbReference>
<gene>
    <name evidence="1" type="ORF">IAA37_00440</name>
</gene>
<comment type="caution">
    <text evidence="1">The sequence shown here is derived from an EMBL/GenBank/DDBJ whole genome shotgun (WGS) entry which is preliminary data.</text>
</comment>
<dbReference type="GO" id="GO:0016791">
    <property type="term" value="F:phosphatase activity"/>
    <property type="evidence" value="ECO:0007669"/>
    <property type="project" value="UniProtKB-ARBA"/>
</dbReference>
<dbReference type="Gene3D" id="3.40.50.1000">
    <property type="entry name" value="HAD superfamily/HAD-like"/>
    <property type="match status" value="1"/>
</dbReference>
<dbReference type="InterPro" id="IPR036412">
    <property type="entry name" value="HAD-like_sf"/>
</dbReference>
<dbReference type="GO" id="GO:0005829">
    <property type="term" value="C:cytosol"/>
    <property type="evidence" value="ECO:0007669"/>
    <property type="project" value="TreeGrafter"/>
</dbReference>
<dbReference type="InterPro" id="IPR006379">
    <property type="entry name" value="HAD-SF_hydro_IIB"/>
</dbReference>
<protein>
    <submittedName>
        <fullName evidence="1">HAD family hydrolase</fullName>
    </submittedName>
</protein>
<dbReference type="PANTHER" id="PTHR10000">
    <property type="entry name" value="PHOSPHOSERINE PHOSPHATASE"/>
    <property type="match status" value="1"/>
</dbReference>
<accession>A0A9D2S8R4</accession>
<proteinExistence type="predicted"/>
<reference evidence="1" key="1">
    <citation type="journal article" date="2021" name="PeerJ">
        <title>Extensive microbial diversity within the chicken gut microbiome revealed by metagenomics and culture.</title>
        <authorList>
            <person name="Gilroy R."/>
            <person name="Ravi A."/>
            <person name="Getino M."/>
            <person name="Pursley I."/>
            <person name="Horton D.L."/>
            <person name="Alikhan N.F."/>
            <person name="Baker D."/>
            <person name="Gharbi K."/>
            <person name="Hall N."/>
            <person name="Watson M."/>
            <person name="Adriaenssens E.M."/>
            <person name="Foster-Nyarko E."/>
            <person name="Jarju S."/>
            <person name="Secka A."/>
            <person name="Antonio M."/>
            <person name="Oren A."/>
            <person name="Chaudhuri R.R."/>
            <person name="La Ragione R."/>
            <person name="Hildebrand F."/>
            <person name="Pallen M.J."/>
        </authorList>
    </citation>
    <scope>NUCLEOTIDE SEQUENCE</scope>
    <source>
        <strain evidence="1">CHK188-16595</strain>
    </source>
</reference>
<keyword evidence="1" id="KW-0378">Hydrolase</keyword>
<dbReference type="Pfam" id="PF08282">
    <property type="entry name" value="Hydrolase_3"/>
    <property type="match status" value="1"/>
</dbReference>
<dbReference type="PANTHER" id="PTHR10000:SF8">
    <property type="entry name" value="HAD SUPERFAMILY HYDROLASE-LIKE, TYPE 3"/>
    <property type="match status" value="1"/>
</dbReference>
<evidence type="ECO:0000313" key="2">
    <source>
        <dbReference type="Proteomes" id="UP000823877"/>
    </source>
</evidence>
<dbReference type="AlphaFoldDB" id="A0A9D2S8R4"/>
<dbReference type="SUPFAM" id="SSF56784">
    <property type="entry name" value="HAD-like"/>
    <property type="match status" value="1"/>
</dbReference>
<sequence>MKTLYLSDLDGTLLNSACRITPFTAETINRLCENGILFSFATARSRSTTLKVTKGIECSLPVIVYNGVFTVEYKSGKMLSSNFFSDGDSREILSALLGAEIGPIVYSVTNGQEKFSYLLNDLSPAAAEFVTSRTNDRRDNPVAHRSELLNGETFYFTCIDKAENLRPLYEQFKDRFRCVYSKDIYTGEQWLEIMPSGATKAQAALKLKKALGCGRIVAFGDSENDLDLFAVADECYAVENAVPELKARATAVIGSNNEDAVAKFLLQRCTE</sequence>
<organism evidence="1 2">
    <name type="scientific">Candidatus Eubacterium faecale</name>
    <dbReference type="NCBI Taxonomy" id="2838568"/>
    <lineage>
        <taxon>Bacteria</taxon>
        <taxon>Bacillati</taxon>
        <taxon>Bacillota</taxon>
        <taxon>Clostridia</taxon>
        <taxon>Eubacteriales</taxon>
        <taxon>Eubacteriaceae</taxon>
        <taxon>Eubacterium</taxon>
    </lineage>
</organism>
<dbReference type="Gene3D" id="3.30.1240.10">
    <property type="match status" value="1"/>
</dbReference>
<name>A0A9D2S8R4_9FIRM</name>
<dbReference type="NCBIfam" id="TIGR01484">
    <property type="entry name" value="HAD-SF-IIB"/>
    <property type="match status" value="1"/>
</dbReference>